<evidence type="ECO:0000256" key="10">
    <source>
        <dbReference type="ARBA" id="ARBA00038489"/>
    </source>
</evidence>
<dbReference type="InterPro" id="IPR024706">
    <property type="entry name" value="Peroxiredoxin_AhpC-typ"/>
</dbReference>
<evidence type="ECO:0000256" key="6">
    <source>
        <dbReference type="ARBA" id="ARBA00023002"/>
    </source>
</evidence>
<keyword evidence="4" id="KW-0575">Peroxidase</keyword>
<gene>
    <name evidence="15" type="ORF">GR212_26245</name>
</gene>
<evidence type="ECO:0000256" key="13">
    <source>
        <dbReference type="PIRSR" id="PIRSR000239-1"/>
    </source>
</evidence>
<dbReference type="EC" id="1.11.1.24" evidence="3"/>
<dbReference type="PANTHER" id="PTHR42801">
    <property type="entry name" value="THIOREDOXIN-DEPENDENT PEROXIDE REDUCTASE"/>
    <property type="match status" value="1"/>
</dbReference>
<organism evidence="15 16">
    <name type="scientific">Rhizobium lusitanum</name>
    <dbReference type="NCBI Taxonomy" id="293958"/>
    <lineage>
        <taxon>Bacteria</taxon>
        <taxon>Pseudomonadati</taxon>
        <taxon>Pseudomonadota</taxon>
        <taxon>Alphaproteobacteria</taxon>
        <taxon>Hyphomicrobiales</taxon>
        <taxon>Rhizobiaceae</taxon>
        <taxon>Rhizobium/Agrobacterium group</taxon>
        <taxon>Rhizobium</taxon>
    </lineage>
</organism>
<dbReference type="Gene3D" id="3.40.30.10">
    <property type="entry name" value="Glutaredoxin"/>
    <property type="match status" value="1"/>
</dbReference>
<keyword evidence="7" id="KW-1015">Disulfide bond</keyword>
<evidence type="ECO:0000256" key="12">
    <source>
        <dbReference type="ARBA" id="ARBA00049091"/>
    </source>
</evidence>
<comment type="function">
    <text evidence="1">Thiol-specific peroxidase that catalyzes the reduction of hydrogen peroxide and organic hydroperoxides to water and alcohols, respectively. Plays a role in cell protection against oxidative stress by detoxifying peroxides and as sensor of hydrogen peroxide-mediated signaling events.</text>
</comment>
<feature type="domain" description="Thioredoxin" evidence="14">
    <location>
        <begin position="9"/>
        <end position="160"/>
    </location>
</feature>
<dbReference type="GO" id="GO:0045454">
    <property type="term" value="P:cell redox homeostasis"/>
    <property type="evidence" value="ECO:0007669"/>
    <property type="project" value="TreeGrafter"/>
</dbReference>
<reference evidence="15 16" key="1">
    <citation type="submission" date="2019-12" db="EMBL/GenBank/DDBJ databases">
        <title>Rhizobium genotypes associated with high levels of biological nitrogen fixation by grain legumes in a temperate-maritime cropping system.</title>
        <authorList>
            <person name="Maluk M."/>
            <person name="Francesc Ferrando Molina F."/>
            <person name="Lopez Del Egido L."/>
            <person name="Lafos M."/>
            <person name="Langarica-Fuentes A."/>
            <person name="Gebre Yohannes G."/>
            <person name="Young M.W."/>
            <person name="Martin P."/>
            <person name="Gantlett R."/>
            <person name="Kenicer G."/>
            <person name="Hawes C."/>
            <person name="Begg G.S."/>
            <person name="Quilliam R.S."/>
            <person name="Squire G.R."/>
            <person name="Poole P.S."/>
            <person name="Young P.W."/>
            <person name="Iannetta P.M."/>
            <person name="James E.K."/>
        </authorList>
    </citation>
    <scope>NUCLEOTIDE SEQUENCE [LARGE SCALE GENOMIC DNA]</scope>
    <source>
        <strain evidence="15 16">JHI1118</strain>
    </source>
</reference>
<evidence type="ECO:0000313" key="16">
    <source>
        <dbReference type="Proteomes" id="UP000483035"/>
    </source>
</evidence>
<evidence type="ECO:0000256" key="8">
    <source>
        <dbReference type="ARBA" id="ARBA00023284"/>
    </source>
</evidence>
<feature type="active site" description="Cysteine sulfenic acid (-SOH) intermediate; for peroxidase activity" evidence="13">
    <location>
        <position position="51"/>
    </location>
</feature>
<comment type="catalytic activity">
    <reaction evidence="12">
        <text>a hydroperoxide + [thioredoxin]-dithiol = an alcohol + [thioredoxin]-disulfide + H2O</text>
        <dbReference type="Rhea" id="RHEA:62620"/>
        <dbReference type="Rhea" id="RHEA-COMP:10698"/>
        <dbReference type="Rhea" id="RHEA-COMP:10700"/>
        <dbReference type="ChEBI" id="CHEBI:15377"/>
        <dbReference type="ChEBI" id="CHEBI:29950"/>
        <dbReference type="ChEBI" id="CHEBI:30879"/>
        <dbReference type="ChEBI" id="CHEBI:35924"/>
        <dbReference type="ChEBI" id="CHEBI:50058"/>
        <dbReference type="EC" id="1.11.1.24"/>
    </reaction>
</comment>
<dbReference type="SUPFAM" id="SSF52833">
    <property type="entry name" value="Thioredoxin-like"/>
    <property type="match status" value="1"/>
</dbReference>
<proteinExistence type="inferred from homology"/>
<evidence type="ECO:0000256" key="2">
    <source>
        <dbReference type="ARBA" id="ARBA00011245"/>
    </source>
</evidence>
<dbReference type="PANTHER" id="PTHR42801:SF4">
    <property type="entry name" value="AHPC_TSA FAMILY PROTEIN"/>
    <property type="match status" value="1"/>
</dbReference>
<dbReference type="CDD" id="cd03017">
    <property type="entry name" value="PRX_BCP"/>
    <property type="match status" value="1"/>
</dbReference>
<protein>
    <recommendedName>
        <fullName evidence="3">thioredoxin-dependent peroxiredoxin</fullName>
        <ecNumber evidence="3">1.11.1.24</ecNumber>
    </recommendedName>
    <alternativeName>
        <fullName evidence="9">Thioredoxin peroxidase</fullName>
    </alternativeName>
    <alternativeName>
        <fullName evidence="11">Thioredoxin-dependent peroxiredoxin Bcp</fullName>
    </alternativeName>
</protein>
<evidence type="ECO:0000256" key="4">
    <source>
        <dbReference type="ARBA" id="ARBA00022559"/>
    </source>
</evidence>
<dbReference type="AlphaFoldDB" id="A0A6L9UCJ8"/>
<dbReference type="InterPro" id="IPR000866">
    <property type="entry name" value="AhpC/TSA"/>
</dbReference>
<evidence type="ECO:0000256" key="5">
    <source>
        <dbReference type="ARBA" id="ARBA00022862"/>
    </source>
</evidence>
<keyword evidence="8" id="KW-0676">Redox-active center</keyword>
<dbReference type="GO" id="GO:0034599">
    <property type="term" value="P:cellular response to oxidative stress"/>
    <property type="evidence" value="ECO:0007669"/>
    <property type="project" value="TreeGrafter"/>
</dbReference>
<dbReference type="InterPro" id="IPR013766">
    <property type="entry name" value="Thioredoxin_domain"/>
</dbReference>
<evidence type="ECO:0000256" key="11">
    <source>
        <dbReference type="ARBA" id="ARBA00042639"/>
    </source>
</evidence>
<evidence type="ECO:0000259" key="14">
    <source>
        <dbReference type="PROSITE" id="PS51352"/>
    </source>
</evidence>
<dbReference type="Pfam" id="PF00578">
    <property type="entry name" value="AhpC-TSA"/>
    <property type="match status" value="1"/>
</dbReference>
<evidence type="ECO:0000313" key="15">
    <source>
        <dbReference type="EMBL" id="NEI73071.1"/>
    </source>
</evidence>
<dbReference type="PIRSF" id="PIRSF000239">
    <property type="entry name" value="AHPC"/>
    <property type="match status" value="1"/>
</dbReference>
<dbReference type="Proteomes" id="UP000483035">
    <property type="component" value="Unassembled WGS sequence"/>
</dbReference>
<evidence type="ECO:0000256" key="3">
    <source>
        <dbReference type="ARBA" id="ARBA00013017"/>
    </source>
</evidence>
<evidence type="ECO:0000256" key="7">
    <source>
        <dbReference type="ARBA" id="ARBA00023157"/>
    </source>
</evidence>
<dbReference type="InterPro" id="IPR036249">
    <property type="entry name" value="Thioredoxin-like_sf"/>
</dbReference>
<comment type="similarity">
    <text evidence="10">Belongs to the peroxiredoxin family. BCP/PrxQ subfamily.</text>
</comment>
<comment type="subunit">
    <text evidence="2">Monomer.</text>
</comment>
<dbReference type="InterPro" id="IPR050924">
    <property type="entry name" value="Peroxiredoxin_BCP/PrxQ"/>
</dbReference>
<accession>A0A6L9UCJ8</accession>
<dbReference type="GO" id="GO:0005737">
    <property type="term" value="C:cytoplasm"/>
    <property type="evidence" value="ECO:0007669"/>
    <property type="project" value="TreeGrafter"/>
</dbReference>
<sequence>MTEVFPVQPGIGDKAPDFDLPRDGGGRVSLADFAARPLVIYFYPKDDTTACTTESISFTALSGEFGKAGVALLGVSPDTVKSHDKFVKKHALSIPLAADEEKTMAIAYGVWREKSMYGRTYMGVVRSTFLIGSDGRIARIWDKVKVAGHAEAVLAAAKEL</sequence>
<dbReference type="EMBL" id="WUEY01000015">
    <property type="protein sequence ID" value="NEI73071.1"/>
    <property type="molecule type" value="Genomic_DNA"/>
</dbReference>
<keyword evidence="5" id="KW-0049">Antioxidant</keyword>
<evidence type="ECO:0000256" key="1">
    <source>
        <dbReference type="ARBA" id="ARBA00003330"/>
    </source>
</evidence>
<name>A0A6L9UCJ8_9HYPH</name>
<keyword evidence="6" id="KW-0560">Oxidoreductase</keyword>
<dbReference type="GO" id="GO:0008379">
    <property type="term" value="F:thioredoxin peroxidase activity"/>
    <property type="evidence" value="ECO:0007669"/>
    <property type="project" value="TreeGrafter"/>
</dbReference>
<evidence type="ECO:0000256" key="9">
    <source>
        <dbReference type="ARBA" id="ARBA00032824"/>
    </source>
</evidence>
<comment type="caution">
    <text evidence="15">The sequence shown here is derived from an EMBL/GenBank/DDBJ whole genome shotgun (WGS) entry which is preliminary data.</text>
</comment>
<dbReference type="RefSeq" id="WP_163991067.1">
    <property type="nucleotide sequence ID" value="NZ_WUEY01000015.1"/>
</dbReference>
<dbReference type="PROSITE" id="PS51352">
    <property type="entry name" value="THIOREDOXIN_2"/>
    <property type="match status" value="1"/>
</dbReference>
<dbReference type="FunFam" id="3.40.30.10:FF:000007">
    <property type="entry name" value="Thioredoxin-dependent thiol peroxidase"/>
    <property type="match status" value="1"/>
</dbReference>